<name>A0ACC0E568_9BASI</name>
<reference evidence="2" key="1">
    <citation type="journal article" date="2018" name="BMC Genomics">
        <title>Genomic insights into host adaptation between the wheat stripe rust pathogen (Puccinia striiformis f. sp. tritici) and the barley stripe rust pathogen (Puccinia striiformis f. sp. hordei).</title>
        <authorList>
            <person name="Xia C."/>
            <person name="Wang M."/>
            <person name="Yin C."/>
            <person name="Cornejo O.E."/>
            <person name="Hulbert S.H."/>
            <person name="Chen X."/>
        </authorList>
    </citation>
    <scope>NUCLEOTIDE SEQUENCE [LARGE SCALE GENOMIC DNA]</scope>
    <source>
        <strain evidence="2">93-210</strain>
    </source>
</reference>
<organism evidence="1 2">
    <name type="scientific">Puccinia striiformis f. sp. tritici</name>
    <dbReference type="NCBI Taxonomy" id="168172"/>
    <lineage>
        <taxon>Eukaryota</taxon>
        <taxon>Fungi</taxon>
        <taxon>Dikarya</taxon>
        <taxon>Basidiomycota</taxon>
        <taxon>Pucciniomycotina</taxon>
        <taxon>Pucciniomycetes</taxon>
        <taxon>Pucciniales</taxon>
        <taxon>Pucciniaceae</taxon>
        <taxon>Puccinia</taxon>
    </lineage>
</organism>
<evidence type="ECO:0000313" key="2">
    <source>
        <dbReference type="Proteomes" id="UP001060170"/>
    </source>
</evidence>
<proteinExistence type="predicted"/>
<dbReference type="Proteomes" id="UP001060170">
    <property type="component" value="Chromosome 11"/>
</dbReference>
<dbReference type="EMBL" id="CM045875">
    <property type="protein sequence ID" value="KAI7944215.1"/>
    <property type="molecule type" value="Genomic_DNA"/>
</dbReference>
<keyword evidence="2" id="KW-1185">Reference proteome</keyword>
<comment type="caution">
    <text evidence="1">The sequence shown here is derived from an EMBL/GenBank/DDBJ whole genome shotgun (WGS) entry which is preliminary data.</text>
</comment>
<reference evidence="2" key="2">
    <citation type="journal article" date="2018" name="Mol. Plant Microbe Interact.">
        <title>Genome sequence resources for the wheat stripe rust pathogen (Puccinia striiformis f. sp. tritici) and the barley stripe rust pathogen (Puccinia striiformis f. sp. hordei).</title>
        <authorList>
            <person name="Xia C."/>
            <person name="Wang M."/>
            <person name="Yin C."/>
            <person name="Cornejo O.E."/>
            <person name="Hulbert S.H."/>
            <person name="Chen X."/>
        </authorList>
    </citation>
    <scope>NUCLEOTIDE SEQUENCE [LARGE SCALE GENOMIC DNA]</scope>
    <source>
        <strain evidence="2">93-210</strain>
    </source>
</reference>
<evidence type="ECO:0000313" key="1">
    <source>
        <dbReference type="EMBL" id="KAI7944215.1"/>
    </source>
</evidence>
<reference evidence="1 2" key="3">
    <citation type="journal article" date="2022" name="Microbiol. Spectr.">
        <title>Folding features and dynamics of 3D genome architecture in plant fungal pathogens.</title>
        <authorList>
            <person name="Xia C."/>
        </authorList>
    </citation>
    <scope>NUCLEOTIDE SEQUENCE [LARGE SCALE GENOMIC DNA]</scope>
    <source>
        <strain evidence="1 2">93-210</strain>
    </source>
</reference>
<protein>
    <submittedName>
        <fullName evidence="1">Uncharacterized protein</fullName>
    </submittedName>
</protein>
<accession>A0ACC0E568</accession>
<sequence length="146" mass="15873">MSSGSVYRGLKCTRGYATAALKPVGPSLRLGCPPIQLQGLSGKYASALYSAAIKKDEKIDRPSSSFFTALPFKQAKTVRIMNFVKPIILGGLVFNFADMKTINLSVLSCVNTREVCSALVYECHCICLFYTPVGSNQQVLPLTLQK</sequence>
<gene>
    <name evidence="1" type="ORF">MJO28_011743</name>
</gene>